<comment type="caution">
    <text evidence="1">The sequence shown here is derived from an EMBL/GenBank/DDBJ whole genome shotgun (WGS) entry which is preliminary data.</text>
</comment>
<protein>
    <submittedName>
        <fullName evidence="1">Uncharacterized protein</fullName>
    </submittedName>
</protein>
<dbReference type="EMBL" id="CAJZBQ010000051">
    <property type="protein sequence ID" value="CAG9330143.1"/>
    <property type="molecule type" value="Genomic_DNA"/>
</dbReference>
<organism evidence="1 2">
    <name type="scientific">Blepharisma stoltei</name>
    <dbReference type="NCBI Taxonomy" id="1481888"/>
    <lineage>
        <taxon>Eukaryota</taxon>
        <taxon>Sar</taxon>
        <taxon>Alveolata</taxon>
        <taxon>Ciliophora</taxon>
        <taxon>Postciliodesmatophora</taxon>
        <taxon>Heterotrichea</taxon>
        <taxon>Heterotrichida</taxon>
        <taxon>Blepharismidae</taxon>
        <taxon>Blepharisma</taxon>
    </lineage>
</organism>
<reference evidence="1" key="1">
    <citation type="submission" date="2021-09" db="EMBL/GenBank/DDBJ databases">
        <authorList>
            <consortium name="AG Swart"/>
            <person name="Singh M."/>
            <person name="Singh A."/>
            <person name="Seah K."/>
            <person name="Emmerich C."/>
        </authorList>
    </citation>
    <scope>NUCLEOTIDE SEQUENCE</scope>
    <source>
        <strain evidence="1">ATCC30299</strain>
    </source>
</reference>
<accession>A0AAU9JZV7</accession>
<keyword evidence="2" id="KW-1185">Reference proteome</keyword>
<dbReference type="AlphaFoldDB" id="A0AAU9JZV7"/>
<sequence length="85" mass="10042">MNVQVEMHNNASFRNVGTVFTIDKISSDTLGFLVHCLQRYISIETLKLWDRILGVKWIIEKIDRYKTWEVILVRIIILHSEVIDL</sequence>
<evidence type="ECO:0000313" key="1">
    <source>
        <dbReference type="EMBL" id="CAG9330143.1"/>
    </source>
</evidence>
<gene>
    <name evidence="1" type="ORF">BSTOLATCC_MIC50745</name>
</gene>
<dbReference type="Proteomes" id="UP001162131">
    <property type="component" value="Unassembled WGS sequence"/>
</dbReference>
<name>A0AAU9JZV7_9CILI</name>
<proteinExistence type="predicted"/>
<evidence type="ECO:0000313" key="2">
    <source>
        <dbReference type="Proteomes" id="UP001162131"/>
    </source>
</evidence>